<gene>
    <name evidence="7" type="primary">CSON014309</name>
</gene>
<evidence type="ECO:0000256" key="5">
    <source>
        <dbReference type="ARBA" id="ARBA00024195"/>
    </source>
</evidence>
<dbReference type="FunFam" id="2.40.10.10:FF:000068">
    <property type="entry name" value="transmembrane protease serine 2"/>
    <property type="match status" value="1"/>
</dbReference>
<dbReference type="PRINTS" id="PR00722">
    <property type="entry name" value="CHYMOTRYPSIN"/>
</dbReference>
<dbReference type="CDD" id="cd00190">
    <property type="entry name" value="Tryp_SPc"/>
    <property type="match status" value="2"/>
</dbReference>
<evidence type="ECO:0000256" key="4">
    <source>
        <dbReference type="ARBA" id="ARBA00023157"/>
    </source>
</evidence>
<evidence type="ECO:0000313" key="7">
    <source>
        <dbReference type="EMBL" id="SSW99039.1"/>
    </source>
</evidence>
<keyword evidence="4" id="KW-1015">Disulfide bond</keyword>
<evidence type="ECO:0000256" key="3">
    <source>
        <dbReference type="ARBA" id="ARBA00022825"/>
    </source>
</evidence>
<dbReference type="SUPFAM" id="SSF50494">
    <property type="entry name" value="Trypsin-like serine proteases"/>
    <property type="match status" value="2"/>
</dbReference>
<evidence type="ECO:0000256" key="1">
    <source>
        <dbReference type="ARBA" id="ARBA00022670"/>
    </source>
</evidence>
<protein>
    <submittedName>
        <fullName evidence="7">CSON014309 protein</fullName>
    </submittedName>
</protein>
<proteinExistence type="inferred from homology"/>
<dbReference type="EMBL" id="UFQT01000078">
    <property type="protein sequence ID" value="SSX19421.1"/>
    <property type="molecule type" value="Genomic_DNA"/>
</dbReference>
<dbReference type="Pfam" id="PF00089">
    <property type="entry name" value="Trypsin"/>
    <property type="match status" value="2"/>
</dbReference>
<evidence type="ECO:0000256" key="2">
    <source>
        <dbReference type="ARBA" id="ARBA00022801"/>
    </source>
</evidence>
<dbReference type="GO" id="GO:0004252">
    <property type="term" value="F:serine-type endopeptidase activity"/>
    <property type="evidence" value="ECO:0007669"/>
    <property type="project" value="InterPro"/>
</dbReference>
<dbReference type="InterPro" id="IPR009003">
    <property type="entry name" value="Peptidase_S1_PA"/>
</dbReference>
<name>A0A336K2V4_CULSO</name>
<dbReference type="VEuPathDB" id="VectorBase:CSON014309"/>
<evidence type="ECO:0000313" key="8">
    <source>
        <dbReference type="EMBL" id="SSX19421.1"/>
    </source>
</evidence>
<dbReference type="PANTHER" id="PTHR24276:SF98">
    <property type="entry name" value="FI18310P1-RELATED"/>
    <property type="match status" value="1"/>
</dbReference>
<feature type="domain" description="Peptidase S1" evidence="6">
    <location>
        <begin position="1"/>
        <end position="173"/>
    </location>
</feature>
<comment type="similarity">
    <text evidence="5">Belongs to the peptidase S1 family. CLIP subfamily.</text>
</comment>
<evidence type="ECO:0000259" key="6">
    <source>
        <dbReference type="PROSITE" id="PS50240"/>
    </source>
</evidence>
<dbReference type="InterPro" id="IPR001254">
    <property type="entry name" value="Trypsin_dom"/>
</dbReference>
<sequence>MVTSHKIIHEAYNPSNLNNDISLLILPTPLTFTRNIAPIQLPSYSQRSMSFAGDKATVSGHGRTSDTSTVSSRLMYVNVRVINNNECARHYGTQIIRDFTLCTRGWDNSRQQTCQGDSGGPLIAYDQSLGANIQIGVVSFVSGRGCEARIPAGFVLACANAALTQVPIAKPVFPEDAHRPSRTSRIVNGFPASVGQFPHQVRMLARISSTQNSVCGASIISDTFVLTAAHCTRGFNSFELGFGSIDFNNPQFSLTSSKKLEHSGYNPTNLNNDIALIELPVRLQWTKTVSPIQLPSYSQASMTFIGRQATASGFGKTKDENTQVSNLLMYVYTRIIGNSECSALYGTDIVRAFTLCTRGWDNNKQGTCQGDSGGPLKLFDENLGEDILVGVVSFVSSRGCEAEDPAGFVRVTSYLDWIRQNTGIQIRP</sequence>
<dbReference type="PROSITE" id="PS50240">
    <property type="entry name" value="TRYPSIN_DOM"/>
    <property type="match status" value="2"/>
</dbReference>
<dbReference type="InterPro" id="IPR043504">
    <property type="entry name" value="Peptidase_S1_PA_chymotrypsin"/>
</dbReference>
<dbReference type="InterPro" id="IPR018114">
    <property type="entry name" value="TRYPSIN_HIS"/>
</dbReference>
<accession>A0A336K2V4</accession>
<organism evidence="7">
    <name type="scientific">Culicoides sonorensis</name>
    <name type="common">Biting midge</name>
    <dbReference type="NCBI Taxonomy" id="179676"/>
    <lineage>
        <taxon>Eukaryota</taxon>
        <taxon>Metazoa</taxon>
        <taxon>Ecdysozoa</taxon>
        <taxon>Arthropoda</taxon>
        <taxon>Hexapoda</taxon>
        <taxon>Insecta</taxon>
        <taxon>Pterygota</taxon>
        <taxon>Neoptera</taxon>
        <taxon>Endopterygota</taxon>
        <taxon>Diptera</taxon>
        <taxon>Nematocera</taxon>
        <taxon>Chironomoidea</taxon>
        <taxon>Ceratopogonidae</taxon>
        <taxon>Ceratopogoninae</taxon>
        <taxon>Culicoides</taxon>
        <taxon>Monoculicoides</taxon>
    </lineage>
</organism>
<dbReference type="InterPro" id="IPR001314">
    <property type="entry name" value="Peptidase_S1A"/>
</dbReference>
<dbReference type="OMA" id="NECARHY"/>
<dbReference type="EMBL" id="UFQS01000078">
    <property type="protein sequence ID" value="SSW99039.1"/>
    <property type="molecule type" value="Genomic_DNA"/>
</dbReference>
<keyword evidence="3" id="KW-0720">Serine protease</keyword>
<dbReference type="PANTHER" id="PTHR24276">
    <property type="entry name" value="POLYSERASE-RELATED"/>
    <property type="match status" value="1"/>
</dbReference>
<reference evidence="8" key="2">
    <citation type="submission" date="2018-07" db="EMBL/GenBank/DDBJ databases">
        <authorList>
            <person name="Quirk P.G."/>
            <person name="Krulwich T.A."/>
        </authorList>
    </citation>
    <scope>NUCLEOTIDE SEQUENCE</scope>
</reference>
<dbReference type="InterPro" id="IPR050430">
    <property type="entry name" value="Peptidase_S1"/>
</dbReference>
<dbReference type="Gene3D" id="2.40.10.10">
    <property type="entry name" value="Trypsin-like serine proteases"/>
    <property type="match status" value="3"/>
</dbReference>
<dbReference type="SMART" id="SM00020">
    <property type="entry name" value="Tryp_SPc"/>
    <property type="match status" value="2"/>
</dbReference>
<dbReference type="PROSITE" id="PS00134">
    <property type="entry name" value="TRYPSIN_HIS"/>
    <property type="match status" value="1"/>
</dbReference>
<keyword evidence="2" id="KW-0378">Hydrolase</keyword>
<dbReference type="AlphaFoldDB" id="A0A336K2V4"/>
<reference evidence="7" key="1">
    <citation type="submission" date="2018-04" db="EMBL/GenBank/DDBJ databases">
        <authorList>
            <person name="Go L.Y."/>
            <person name="Mitchell J.A."/>
        </authorList>
    </citation>
    <scope>NUCLEOTIDE SEQUENCE</scope>
    <source>
        <tissue evidence="7">Whole organism</tissue>
    </source>
</reference>
<keyword evidence="1" id="KW-0645">Protease</keyword>
<feature type="domain" description="Peptidase S1" evidence="6">
    <location>
        <begin position="186"/>
        <end position="423"/>
    </location>
</feature>
<dbReference type="GO" id="GO:0006508">
    <property type="term" value="P:proteolysis"/>
    <property type="evidence" value="ECO:0007669"/>
    <property type="project" value="UniProtKB-KW"/>
</dbReference>